<evidence type="ECO:0000256" key="8">
    <source>
        <dbReference type="SAM" id="SignalP"/>
    </source>
</evidence>
<dbReference type="SMART" id="SM00271">
    <property type="entry name" value="DnaJ"/>
    <property type="match status" value="1"/>
</dbReference>
<dbReference type="Pfam" id="PF00085">
    <property type="entry name" value="Thioredoxin"/>
    <property type="match status" value="1"/>
</dbReference>
<feature type="domain" description="J" evidence="9">
    <location>
        <begin position="19"/>
        <end position="84"/>
    </location>
</feature>
<dbReference type="SUPFAM" id="SSF46565">
    <property type="entry name" value="Chaperone J-domain"/>
    <property type="match status" value="1"/>
</dbReference>
<dbReference type="Gene3D" id="1.10.287.110">
    <property type="entry name" value="DnaJ domain"/>
    <property type="match status" value="1"/>
</dbReference>
<feature type="region of interest" description="Disordered" evidence="6">
    <location>
        <begin position="84"/>
        <end position="106"/>
    </location>
</feature>
<proteinExistence type="predicted"/>
<comment type="caution">
    <text evidence="10">The sequence shown here is derived from an EMBL/GenBank/DDBJ whole genome shotgun (WGS) entry which is preliminary data.</text>
</comment>
<keyword evidence="7" id="KW-0472">Membrane</keyword>
<dbReference type="Gene3D" id="3.40.30.10">
    <property type="entry name" value="Glutaredoxin"/>
    <property type="match status" value="1"/>
</dbReference>
<dbReference type="PANTHER" id="PTHR45184">
    <property type="entry name" value="DNAJ PROTEIN ERDJ3A"/>
    <property type="match status" value="1"/>
</dbReference>
<dbReference type="PROSITE" id="PS50076">
    <property type="entry name" value="DNAJ_2"/>
    <property type="match status" value="1"/>
</dbReference>
<dbReference type="SUPFAM" id="SSF52833">
    <property type="entry name" value="Thioredoxin-like"/>
    <property type="match status" value="2"/>
</dbReference>
<dbReference type="GO" id="GO:0006914">
    <property type="term" value="P:autophagy"/>
    <property type="evidence" value="ECO:0007669"/>
    <property type="project" value="UniProtKB-KW"/>
</dbReference>
<feature type="transmembrane region" description="Helical" evidence="7">
    <location>
        <begin position="507"/>
        <end position="529"/>
    </location>
</feature>
<dbReference type="Proteomes" id="UP000241769">
    <property type="component" value="Unassembled WGS sequence"/>
</dbReference>
<dbReference type="InParanoid" id="A0A2P6MN87"/>
<keyword evidence="8" id="KW-0732">Signal</keyword>
<dbReference type="PANTHER" id="PTHR45184:SF1">
    <property type="entry name" value="DNAJ PROTEIN ERDJ3A"/>
    <property type="match status" value="1"/>
</dbReference>
<keyword evidence="3" id="KW-0072">Autophagy</keyword>
<evidence type="ECO:0000256" key="6">
    <source>
        <dbReference type="SAM" id="MobiDB-lite"/>
    </source>
</evidence>
<keyword evidence="7" id="KW-1133">Transmembrane helix</keyword>
<dbReference type="InterPro" id="IPR001623">
    <property type="entry name" value="DnaJ_domain"/>
</dbReference>
<comment type="function">
    <text evidence="4">Plays an important role in regulating the size of autophagosomes during the formation process.</text>
</comment>
<sequence>MEKRVLLILLLFFCASLANHYQTLGISRDATPQDIKRAYKKLALQWHPDKNAGDENAAKKYSEISNAYEVLSDDNKKRQYDITGEDNPGQGRGGFGHNFHHQGGFPGGFPGGGRTFSFQFGGGGSGRHNRGHWGNSRTQFNIPSETETLQWLNFDTLTSEGVWLVQFFSRSSQACERKSSEWESLYRTLKGSIRMGRVDAESEVFLPSRYHVSSVPTIIAFVDGEPFYYNGEFDKKELLKFTRSLITSNVHIISNTNDWKTFYDARGGKPVVLLYKPAGMTSETAQTAVEFASHTYRHTMKFAMTDDEPLAISLGAENTQNKATAFVVRSIDTQKITVFDIPILKETLFRYQFDVFMKVDSHNYNLFCSKKCILLLGGDDATHHMMHDIAAEHKKRGGAMIGYVDCGDQEEFCRWFEFEGTHPVLVFLSTQNWQENALTIRAATKTQHIQNFILSCERGQTKRMRGHPPEMTSETDYVELLRGGFKQLRTNVKWLWSLLSMSGLTDWRVLFFLLLLNVFYSCGSCVAAAGS</sequence>
<evidence type="ECO:0000313" key="10">
    <source>
        <dbReference type="EMBL" id="PRP73161.1"/>
    </source>
</evidence>
<feature type="signal peptide" evidence="8">
    <location>
        <begin position="1"/>
        <end position="18"/>
    </location>
</feature>
<dbReference type="STRING" id="1890364.A0A2P6MN87"/>
<evidence type="ECO:0000256" key="3">
    <source>
        <dbReference type="ARBA" id="ARBA00023006"/>
    </source>
</evidence>
<organism evidence="10 11">
    <name type="scientific">Planoprotostelium fungivorum</name>
    <dbReference type="NCBI Taxonomy" id="1890364"/>
    <lineage>
        <taxon>Eukaryota</taxon>
        <taxon>Amoebozoa</taxon>
        <taxon>Evosea</taxon>
        <taxon>Variosea</taxon>
        <taxon>Cavosteliida</taxon>
        <taxon>Cavosteliaceae</taxon>
        <taxon>Planoprotostelium</taxon>
    </lineage>
</organism>
<dbReference type="GO" id="GO:0005789">
    <property type="term" value="C:endoplasmic reticulum membrane"/>
    <property type="evidence" value="ECO:0007669"/>
    <property type="project" value="UniProtKB-SubCell"/>
</dbReference>
<protein>
    <recommendedName>
        <fullName evidence="2">DnaJ homolog subfamily C member 16</fullName>
    </recommendedName>
    <alternativeName>
        <fullName evidence="5">Endoplasmic reticulum DNA J domain-containing protein 8</fullName>
    </alternativeName>
</protein>
<keyword evidence="11" id="KW-1185">Reference proteome</keyword>
<dbReference type="InterPro" id="IPR036869">
    <property type="entry name" value="J_dom_sf"/>
</dbReference>
<dbReference type="OrthoDB" id="5810603at2759"/>
<dbReference type="InterPro" id="IPR052842">
    <property type="entry name" value="ER_Co-chaperone"/>
</dbReference>
<evidence type="ECO:0000256" key="5">
    <source>
        <dbReference type="ARBA" id="ARBA00035043"/>
    </source>
</evidence>
<dbReference type="InterPro" id="IPR036249">
    <property type="entry name" value="Thioredoxin-like_sf"/>
</dbReference>
<evidence type="ECO:0000256" key="7">
    <source>
        <dbReference type="SAM" id="Phobius"/>
    </source>
</evidence>
<dbReference type="InterPro" id="IPR018253">
    <property type="entry name" value="DnaJ_domain_CS"/>
</dbReference>
<keyword evidence="7" id="KW-0812">Transmembrane</keyword>
<dbReference type="PRINTS" id="PR00625">
    <property type="entry name" value="JDOMAIN"/>
</dbReference>
<comment type="subcellular location">
    <subcellularLocation>
        <location evidence="1">Endoplasmic reticulum membrane</location>
        <topology evidence="1">Single-pass type IV membrane protein</topology>
    </subcellularLocation>
</comment>
<dbReference type="EMBL" id="MDYQ01000661">
    <property type="protein sequence ID" value="PRP73161.1"/>
    <property type="molecule type" value="Genomic_DNA"/>
</dbReference>
<reference evidence="10 11" key="1">
    <citation type="journal article" date="2018" name="Genome Biol. Evol.">
        <title>Multiple Roots of Fruiting Body Formation in Amoebozoa.</title>
        <authorList>
            <person name="Hillmann F."/>
            <person name="Forbes G."/>
            <person name="Novohradska S."/>
            <person name="Ferling I."/>
            <person name="Riege K."/>
            <person name="Groth M."/>
            <person name="Westermann M."/>
            <person name="Marz M."/>
            <person name="Spaller T."/>
            <person name="Winckler T."/>
            <person name="Schaap P."/>
            <person name="Glockner G."/>
        </authorList>
    </citation>
    <scope>NUCLEOTIDE SEQUENCE [LARGE SCALE GENOMIC DNA]</scope>
    <source>
        <strain evidence="10 11">Jena</strain>
    </source>
</reference>
<dbReference type="PROSITE" id="PS00636">
    <property type="entry name" value="DNAJ_1"/>
    <property type="match status" value="1"/>
</dbReference>
<evidence type="ECO:0000256" key="4">
    <source>
        <dbReference type="ARBA" id="ARBA00035002"/>
    </source>
</evidence>
<evidence type="ECO:0000259" key="9">
    <source>
        <dbReference type="PROSITE" id="PS50076"/>
    </source>
</evidence>
<gene>
    <name evidence="10" type="ORF">PROFUN_03475</name>
</gene>
<name>A0A2P6MN87_9EUKA</name>
<dbReference type="InterPro" id="IPR013766">
    <property type="entry name" value="Thioredoxin_domain"/>
</dbReference>
<dbReference type="Pfam" id="PF00226">
    <property type="entry name" value="DnaJ"/>
    <property type="match status" value="1"/>
</dbReference>
<feature type="chain" id="PRO_5015132417" description="DnaJ homolog subfamily C member 16" evidence="8">
    <location>
        <begin position="19"/>
        <end position="531"/>
    </location>
</feature>
<evidence type="ECO:0000256" key="1">
    <source>
        <dbReference type="ARBA" id="ARBA00004163"/>
    </source>
</evidence>
<dbReference type="CDD" id="cd02961">
    <property type="entry name" value="PDI_a_family"/>
    <property type="match status" value="1"/>
</dbReference>
<evidence type="ECO:0000313" key="11">
    <source>
        <dbReference type="Proteomes" id="UP000241769"/>
    </source>
</evidence>
<evidence type="ECO:0000256" key="2">
    <source>
        <dbReference type="ARBA" id="ARBA00020921"/>
    </source>
</evidence>
<dbReference type="CDD" id="cd06257">
    <property type="entry name" value="DnaJ"/>
    <property type="match status" value="1"/>
</dbReference>
<dbReference type="AlphaFoldDB" id="A0A2P6MN87"/>
<accession>A0A2P6MN87</accession>